<dbReference type="Pfam" id="PF01425">
    <property type="entry name" value="Amidase"/>
    <property type="match status" value="1"/>
</dbReference>
<dbReference type="GO" id="GO:0003824">
    <property type="term" value="F:catalytic activity"/>
    <property type="evidence" value="ECO:0007669"/>
    <property type="project" value="InterPro"/>
</dbReference>
<dbReference type="Gene3D" id="3.90.1300.10">
    <property type="entry name" value="Amidase signature (AS) domain"/>
    <property type="match status" value="1"/>
</dbReference>
<feature type="domain" description="Amidase" evidence="4">
    <location>
        <begin position="27"/>
        <end position="464"/>
    </location>
</feature>
<dbReference type="InterPro" id="IPR023631">
    <property type="entry name" value="Amidase_dom"/>
</dbReference>
<evidence type="ECO:0000259" key="4">
    <source>
        <dbReference type="Pfam" id="PF01425"/>
    </source>
</evidence>
<dbReference type="AlphaFoldDB" id="A0A9Q8YI43"/>
<dbReference type="EMBL" id="CP098810">
    <property type="protein sequence ID" value="USJ28505.1"/>
    <property type="molecule type" value="Genomic_DNA"/>
</dbReference>
<dbReference type="PANTHER" id="PTHR11895:SF7">
    <property type="entry name" value="GLUTAMYL-TRNA(GLN) AMIDOTRANSFERASE SUBUNIT A, MITOCHONDRIAL"/>
    <property type="match status" value="1"/>
</dbReference>
<protein>
    <recommendedName>
        <fullName evidence="3">Indoleacetamide hydrolase</fullName>
    </recommendedName>
</protein>
<evidence type="ECO:0000313" key="5">
    <source>
        <dbReference type="EMBL" id="USJ28505.1"/>
    </source>
</evidence>
<comment type="function">
    <text evidence="1">Hydrolyzes indole-3-acetamide (IAM) into indole-3-acetic acid (IAA).</text>
</comment>
<evidence type="ECO:0000256" key="2">
    <source>
        <dbReference type="ARBA" id="ARBA00009199"/>
    </source>
</evidence>
<dbReference type="InterPro" id="IPR036928">
    <property type="entry name" value="AS_sf"/>
</dbReference>
<dbReference type="InterPro" id="IPR000120">
    <property type="entry name" value="Amidase"/>
</dbReference>
<gene>
    <name evidence="5" type="ORF">NE863_35150</name>
</gene>
<evidence type="ECO:0000256" key="1">
    <source>
        <dbReference type="ARBA" id="ARBA00003871"/>
    </source>
</evidence>
<dbReference type="SUPFAM" id="SSF75304">
    <property type="entry name" value="Amidase signature (AS) enzymes"/>
    <property type="match status" value="1"/>
</dbReference>
<dbReference type="Proteomes" id="UP001055460">
    <property type="component" value="Plasmid pC"/>
</dbReference>
<dbReference type="PROSITE" id="PS00571">
    <property type="entry name" value="AMIDASES"/>
    <property type="match status" value="1"/>
</dbReference>
<geneLocation type="plasmid" evidence="5 6">
    <name>pC</name>
</geneLocation>
<proteinExistence type="inferred from homology"/>
<organism evidence="5 6">
    <name type="scientific">Ensifer adhaerens</name>
    <name type="common">Sinorhizobium morelense</name>
    <dbReference type="NCBI Taxonomy" id="106592"/>
    <lineage>
        <taxon>Bacteria</taxon>
        <taxon>Pseudomonadati</taxon>
        <taxon>Pseudomonadota</taxon>
        <taxon>Alphaproteobacteria</taxon>
        <taxon>Hyphomicrobiales</taxon>
        <taxon>Rhizobiaceae</taxon>
        <taxon>Sinorhizobium/Ensifer group</taxon>
        <taxon>Ensifer</taxon>
    </lineage>
</organism>
<sequence>MEPADLDYASASELAMLVRRRQLSPVEVVDHAIQRIEARNPSLNAFVHTDFEGARVRARALEARIAKGEDIGHLAGVPTAIKDLYNFYPGWPCTLGGVPSLKNFRLDFKSLYPTRMEAAGAIVLGTTNSPALGFRGITDNVLYGPTNNPFDLSRNSGGSSGGSAAAVADGLLPIAGGTDGGGSIRIPSAWCHTFGFQASFGRIPLVMRPNAFGSTSPFIYEGPITRTVEDAALALDALAGCDPADPYSLTDRVDWLAALQKPIAGLRIGFTPDFGGFPVEPTVSARITEAVEAFDQAGAEIVPLSLDFAHSYHELSRLWCRMMSQGTVAVLEGFAAEGIDLERDLPEIVLDWMRIAKDSTLREHQRDQIMRTNVYDVLNRAFSEVDLIAGPTTACLAVMNRERGETVGPYTIDGLPVDPLIGFCPTFLTNFSGNPSASLPAGFANGLPVGLMLIGRRQADAALLSACAAYERIRPWTNGYEIAARRLAS</sequence>
<keyword evidence="5" id="KW-0614">Plasmid</keyword>
<accession>A0A9Q8YI43</accession>
<dbReference type="PANTHER" id="PTHR11895">
    <property type="entry name" value="TRANSAMIDASE"/>
    <property type="match status" value="1"/>
</dbReference>
<reference evidence="5" key="1">
    <citation type="submission" date="2022-06" db="EMBL/GenBank/DDBJ databases">
        <title>Physiological and biochemical characterization and genomic elucidation of a strain of the genus Ensifer adhaerens M8 that combines arsenic oxidation and chromium reduction.</title>
        <authorList>
            <person name="Li X."/>
            <person name="Yu c."/>
        </authorList>
    </citation>
    <scope>NUCLEOTIDE SEQUENCE</scope>
    <source>
        <strain evidence="5">M8</strain>
        <plasmid evidence="5">pC</plasmid>
    </source>
</reference>
<name>A0A9Q8YI43_ENSAD</name>
<evidence type="ECO:0000313" key="6">
    <source>
        <dbReference type="Proteomes" id="UP001055460"/>
    </source>
</evidence>
<comment type="similarity">
    <text evidence="2">Belongs to the amidase family.</text>
</comment>
<dbReference type="InterPro" id="IPR020556">
    <property type="entry name" value="Amidase_CS"/>
</dbReference>
<dbReference type="RefSeq" id="WP_252161573.1">
    <property type="nucleotide sequence ID" value="NZ_CP098810.1"/>
</dbReference>
<evidence type="ECO:0000256" key="3">
    <source>
        <dbReference type="ARBA" id="ARBA00021874"/>
    </source>
</evidence>